<keyword evidence="4" id="KW-1185">Reference proteome</keyword>
<dbReference type="KEGG" id="gak:X907_0252"/>
<evidence type="ECO:0000256" key="1">
    <source>
        <dbReference type="SAM" id="MobiDB-lite"/>
    </source>
</evidence>
<dbReference type="InterPro" id="IPR027417">
    <property type="entry name" value="P-loop_NTPase"/>
</dbReference>
<dbReference type="GO" id="GO:0003700">
    <property type="term" value="F:DNA-binding transcription factor activity"/>
    <property type="evidence" value="ECO:0007669"/>
    <property type="project" value="InterPro"/>
</dbReference>
<feature type="region of interest" description="Disordered" evidence="1">
    <location>
        <begin position="1"/>
        <end position="26"/>
    </location>
</feature>
<protein>
    <submittedName>
        <fullName evidence="3">RecA-family ATPase-like protein</fullName>
    </submittedName>
</protein>
<dbReference type="Pfam" id="PF13481">
    <property type="entry name" value="AAA_25"/>
    <property type="match status" value="1"/>
</dbReference>
<dbReference type="Gene3D" id="1.10.10.10">
    <property type="entry name" value="Winged helix-like DNA-binding domain superfamily/Winged helix DNA-binding domain"/>
    <property type="match status" value="1"/>
</dbReference>
<dbReference type="CDD" id="cd00090">
    <property type="entry name" value="HTH_ARSR"/>
    <property type="match status" value="1"/>
</dbReference>
<gene>
    <name evidence="3" type="ORF">X907_0252</name>
</gene>
<dbReference type="Proteomes" id="UP000286954">
    <property type="component" value="Chromosome"/>
</dbReference>
<feature type="region of interest" description="Disordered" evidence="1">
    <location>
        <begin position="628"/>
        <end position="651"/>
    </location>
</feature>
<dbReference type="EMBL" id="CP018911">
    <property type="protein sequence ID" value="AZU02800.1"/>
    <property type="molecule type" value="Genomic_DNA"/>
</dbReference>
<evidence type="ECO:0000313" key="4">
    <source>
        <dbReference type="Proteomes" id="UP000286954"/>
    </source>
</evidence>
<proteinExistence type="predicted"/>
<evidence type="ECO:0000313" key="3">
    <source>
        <dbReference type="EMBL" id="AZU02800.1"/>
    </source>
</evidence>
<evidence type="ECO:0000259" key="2">
    <source>
        <dbReference type="Pfam" id="PF12802"/>
    </source>
</evidence>
<dbReference type="Pfam" id="PF12802">
    <property type="entry name" value="MarR_2"/>
    <property type="match status" value="1"/>
</dbReference>
<accession>A0A3T0E6A4</accession>
<dbReference type="Gene3D" id="3.40.50.300">
    <property type="entry name" value="P-loop containing nucleotide triphosphate hydrolases"/>
    <property type="match status" value="1"/>
</dbReference>
<dbReference type="SUPFAM" id="SSF46785">
    <property type="entry name" value="Winged helix' DNA-binding domain"/>
    <property type="match status" value="1"/>
</dbReference>
<dbReference type="RefSeq" id="WP_127565251.1">
    <property type="nucleotide sequence ID" value="NZ_BMFB01000006.1"/>
</dbReference>
<dbReference type="InterPro" id="IPR036388">
    <property type="entry name" value="WH-like_DNA-bd_sf"/>
</dbReference>
<dbReference type="InterPro" id="IPR000835">
    <property type="entry name" value="HTH_MarR-typ"/>
</dbReference>
<reference evidence="3 4" key="1">
    <citation type="submission" date="2016-12" db="EMBL/GenBank/DDBJ databases">
        <title>The genome of dimorphic prosthecate Glycocaulis alkaliphilus 6b-8t, isolated from crude oil dictates its adaptability in petroleum environments.</title>
        <authorList>
            <person name="Wu X.-L."/>
            <person name="Geng S."/>
        </authorList>
    </citation>
    <scope>NUCLEOTIDE SEQUENCE [LARGE SCALE GENOMIC DNA]</scope>
    <source>
        <strain evidence="3 4">6B-8</strain>
    </source>
</reference>
<name>A0A3T0E6A4_9PROT</name>
<dbReference type="SUPFAM" id="SSF52540">
    <property type="entry name" value="P-loop containing nucleoside triphosphate hydrolases"/>
    <property type="match status" value="1"/>
</dbReference>
<feature type="domain" description="HTH marR-type" evidence="2">
    <location>
        <begin position="579"/>
        <end position="625"/>
    </location>
</feature>
<dbReference type="InterPro" id="IPR011991">
    <property type="entry name" value="ArsR-like_HTH"/>
</dbReference>
<organism evidence="3 4">
    <name type="scientific">Glycocaulis alkaliphilus</name>
    <dbReference type="NCBI Taxonomy" id="1434191"/>
    <lineage>
        <taxon>Bacteria</taxon>
        <taxon>Pseudomonadati</taxon>
        <taxon>Pseudomonadota</taxon>
        <taxon>Alphaproteobacteria</taxon>
        <taxon>Maricaulales</taxon>
        <taxon>Maricaulaceae</taxon>
        <taxon>Glycocaulis</taxon>
    </lineage>
</organism>
<dbReference type="OrthoDB" id="9775547at2"/>
<dbReference type="InterPro" id="IPR036390">
    <property type="entry name" value="WH_DNA-bd_sf"/>
</dbReference>
<sequence length="651" mass="70500">MESESRRPGNEATANDSHDGRDYVSLNSPTMQASALDTTKQFECIPVEMRNYRQFVCWRYEHREGNKPTKVPYKAVGHGKASVSNPEHWTGFDEAVAAFKAGGFDGIGFVFTDNDPFTGIDLDDAGDDAEAFAVQRRIYEAFDSYAELSPSGRGLHIIVKGKVASRRRGKVEVYSSGRYFTMTGRFVRPGPINDCQGLLERLSADLGSPAPETPPQPSQAPSVGNGEVLASLFADPALAALYNGDLSAHGGDHSAADQALCNALAPRTNFNPAEVERLWLASPLGQREKTQSRPDYRERTINRAMDSRPNFALVDSSKLTAEIAAKVGGRPARQTSYTAEELWDADFAPIAWIVPTLVAAGLTLLVGAPKLGKSWLALDLANAVAHGGFALNMHCPQGSVLYAALEDTPRRIKDRLQRICTVKPGPALTIWTEMPTLDKGGVDALRNWITSAVNPRLIVVDVLNMVRPSKGKGEDAYVYDYRSVQPLKALADEFGIGVVVVHHTRKAEADDKLERTSGTNGLTGAADTTLVLSRDSNGPVLAGRGRDVEEFELALDFDRDTCRWESLGAPSEVRRSDERAAILSAVARANAPLTPQEIANVTGQSPGNIRRLLGKMVAAGELRKEGRGKYAHPYTPGNNGNKVTNEGGLFS</sequence>
<feature type="region of interest" description="Disordered" evidence="1">
    <location>
        <begin position="205"/>
        <end position="224"/>
    </location>
</feature>
<dbReference type="AlphaFoldDB" id="A0A3T0E6A4"/>